<gene>
    <name evidence="4" type="ORF">EDD18DRAFT_1105817</name>
</gene>
<dbReference type="InterPro" id="IPR013120">
    <property type="entry name" value="FAR_NAD-bd"/>
</dbReference>
<dbReference type="EMBL" id="JAUEPU010000016">
    <property type="protein sequence ID" value="KAK0495896.1"/>
    <property type="molecule type" value="Genomic_DNA"/>
</dbReference>
<dbReference type="PANTHER" id="PTHR43439">
    <property type="entry name" value="PHENYLACETATE-COENZYME A LIGASE"/>
    <property type="match status" value="1"/>
</dbReference>
<sequence>MKKVTMMEVNLSVETQLLDKFTDPITHIIHIAWLMDFNVGLSSYKANIQGLRNLIDLALASQARLVYTSSIGVFQSATGEDPLAETHINAEVAQENGYGESKWVSEELLRLAPGLRCLIVRVGQLSGDLNGTWKVREWFPSVVQSASSLGCLPNDDKPVSWLPVNVASQAILDRIDISSSIIHIVNPNPVQWPLLAHVVSDELKVKLVPYAQWFELLEKSTSDATALPALRLLPYYKHNVEALLKRNSEAFGLPNVSAELLTPADFPQLDGNEVKKWLDYWHGVGMI</sequence>
<keyword evidence="2" id="KW-0597">Phosphoprotein</keyword>
<name>A0AA39TNH0_9AGAR</name>
<evidence type="ECO:0000259" key="3">
    <source>
        <dbReference type="Pfam" id="PF07993"/>
    </source>
</evidence>
<accession>A0AA39TNH0</accession>
<evidence type="ECO:0000313" key="4">
    <source>
        <dbReference type="EMBL" id="KAK0495896.1"/>
    </source>
</evidence>
<evidence type="ECO:0000256" key="1">
    <source>
        <dbReference type="ARBA" id="ARBA00022450"/>
    </source>
</evidence>
<reference evidence="4" key="1">
    <citation type="submission" date="2023-06" db="EMBL/GenBank/DDBJ databases">
        <authorList>
            <consortium name="Lawrence Berkeley National Laboratory"/>
            <person name="Ahrendt S."/>
            <person name="Sahu N."/>
            <person name="Indic B."/>
            <person name="Wong-Bajracharya J."/>
            <person name="Merenyi Z."/>
            <person name="Ke H.-M."/>
            <person name="Monk M."/>
            <person name="Kocsube S."/>
            <person name="Drula E."/>
            <person name="Lipzen A."/>
            <person name="Balint B."/>
            <person name="Henrissat B."/>
            <person name="Andreopoulos B."/>
            <person name="Martin F.M."/>
            <person name="Harder C.B."/>
            <person name="Rigling D."/>
            <person name="Ford K.L."/>
            <person name="Foster G.D."/>
            <person name="Pangilinan J."/>
            <person name="Papanicolaou A."/>
            <person name="Barry K."/>
            <person name="LaButti K."/>
            <person name="Viragh M."/>
            <person name="Koriabine M."/>
            <person name="Yan M."/>
            <person name="Riley R."/>
            <person name="Champramary S."/>
            <person name="Plett K.L."/>
            <person name="Tsai I.J."/>
            <person name="Slot J."/>
            <person name="Sipos G."/>
            <person name="Plett J."/>
            <person name="Nagy L.G."/>
            <person name="Grigoriev I.V."/>
        </authorList>
    </citation>
    <scope>NUCLEOTIDE SEQUENCE</scope>
    <source>
        <strain evidence="4">HWK02</strain>
    </source>
</reference>
<dbReference type="InterPro" id="IPR051414">
    <property type="entry name" value="Adenylate-forming_Reductase"/>
</dbReference>
<proteinExistence type="predicted"/>
<organism evidence="4 5">
    <name type="scientific">Armillaria luteobubalina</name>
    <dbReference type="NCBI Taxonomy" id="153913"/>
    <lineage>
        <taxon>Eukaryota</taxon>
        <taxon>Fungi</taxon>
        <taxon>Dikarya</taxon>
        <taxon>Basidiomycota</taxon>
        <taxon>Agaricomycotina</taxon>
        <taxon>Agaricomycetes</taxon>
        <taxon>Agaricomycetidae</taxon>
        <taxon>Agaricales</taxon>
        <taxon>Marasmiineae</taxon>
        <taxon>Physalacriaceae</taxon>
        <taxon>Armillaria</taxon>
    </lineage>
</organism>
<dbReference type="SUPFAM" id="SSF51735">
    <property type="entry name" value="NAD(P)-binding Rossmann-fold domains"/>
    <property type="match status" value="1"/>
</dbReference>
<feature type="domain" description="Thioester reductase (TE)" evidence="3">
    <location>
        <begin position="7"/>
        <end position="171"/>
    </location>
</feature>
<evidence type="ECO:0000256" key="2">
    <source>
        <dbReference type="ARBA" id="ARBA00022553"/>
    </source>
</evidence>
<evidence type="ECO:0000313" key="5">
    <source>
        <dbReference type="Proteomes" id="UP001175228"/>
    </source>
</evidence>
<dbReference type="PANTHER" id="PTHR43439:SF2">
    <property type="entry name" value="ENZYME, PUTATIVE (JCVI)-RELATED"/>
    <property type="match status" value="1"/>
</dbReference>
<dbReference type="Proteomes" id="UP001175228">
    <property type="component" value="Unassembled WGS sequence"/>
</dbReference>
<dbReference type="Gene3D" id="3.40.50.720">
    <property type="entry name" value="NAD(P)-binding Rossmann-like Domain"/>
    <property type="match status" value="1"/>
</dbReference>
<dbReference type="InterPro" id="IPR036291">
    <property type="entry name" value="NAD(P)-bd_dom_sf"/>
</dbReference>
<dbReference type="Pfam" id="PF07993">
    <property type="entry name" value="NAD_binding_4"/>
    <property type="match status" value="1"/>
</dbReference>
<keyword evidence="1" id="KW-0596">Phosphopantetheine</keyword>
<comment type="caution">
    <text evidence="4">The sequence shown here is derived from an EMBL/GenBank/DDBJ whole genome shotgun (WGS) entry which is preliminary data.</text>
</comment>
<protein>
    <recommendedName>
        <fullName evidence="3">Thioester reductase (TE) domain-containing protein</fullName>
    </recommendedName>
</protein>
<keyword evidence="5" id="KW-1185">Reference proteome</keyword>
<dbReference type="AlphaFoldDB" id="A0AA39TNH0"/>